<dbReference type="GO" id="GO:0019700">
    <property type="term" value="P:organic phosphonate catabolic process"/>
    <property type="evidence" value="ECO:0007669"/>
    <property type="project" value="InterPro"/>
</dbReference>
<feature type="domain" description="Metallo-beta-lactamase" evidence="1">
    <location>
        <begin position="74"/>
        <end position="226"/>
    </location>
</feature>
<dbReference type="PANTHER" id="PTHR42663:SF6">
    <property type="entry name" value="HYDROLASE C777.06C-RELATED"/>
    <property type="match status" value="1"/>
</dbReference>
<evidence type="ECO:0000313" key="2">
    <source>
        <dbReference type="EMBL" id="OCH73270.1"/>
    </source>
</evidence>
<organism evidence="2 3">
    <name type="scientific">Vibrio genomosp. F10</name>
    <dbReference type="NCBI Taxonomy" id="723171"/>
    <lineage>
        <taxon>Bacteria</taxon>
        <taxon>Pseudomonadati</taxon>
        <taxon>Pseudomonadota</taxon>
        <taxon>Gammaproteobacteria</taxon>
        <taxon>Vibrionales</taxon>
        <taxon>Vibrionaceae</taxon>
        <taxon>Vibrio</taxon>
    </lineage>
</organism>
<keyword evidence="3" id="KW-1185">Reference proteome</keyword>
<dbReference type="EMBL" id="MAJZ01000818">
    <property type="protein sequence ID" value="OCH73270.1"/>
    <property type="molecule type" value="Genomic_DNA"/>
</dbReference>
<evidence type="ECO:0000313" key="3">
    <source>
        <dbReference type="Proteomes" id="UP000093173"/>
    </source>
</evidence>
<dbReference type="InterPro" id="IPR001279">
    <property type="entry name" value="Metallo-B-lactamas"/>
</dbReference>
<gene>
    <name evidence="2" type="ORF">A6E14_14710</name>
</gene>
<dbReference type="InterPro" id="IPR017693">
    <property type="entry name" value="Phosphonate_metab_PhnP"/>
</dbReference>
<dbReference type="RefSeq" id="WP_065577267.1">
    <property type="nucleotide sequence ID" value="NZ_JBNGCH010000818.1"/>
</dbReference>
<dbReference type="PANTHER" id="PTHR42663">
    <property type="entry name" value="HYDROLASE C777.06C-RELATED-RELATED"/>
    <property type="match status" value="1"/>
</dbReference>
<dbReference type="InterPro" id="IPR035682">
    <property type="entry name" value="PhnP_MBL"/>
</dbReference>
<reference evidence="3" key="1">
    <citation type="submission" date="2016-06" db="EMBL/GenBank/DDBJ databases">
        <authorList>
            <person name="Hehemann J.-H."/>
            <person name="Arevalo P."/>
            <person name="Datta M.S."/>
            <person name="Polz M.F."/>
        </authorList>
    </citation>
    <scope>NUCLEOTIDE SEQUENCE [LARGE SCALE GENOMIC DNA]</scope>
    <source>
        <strain evidence="3">9CSC122</strain>
    </source>
</reference>
<protein>
    <submittedName>
        <fullName evidence="2">Phosphonate metabolism protein PhnP</fullName>
    </submittedName>
</protein>
<dbReference type="SUPFAM" id="SSF56281">
    <property type="entry name" value="Metallo-hydrolase/oxidoreductase"/>
    <property type="match status" value="1"/>
</dbReference>
<dbReference type="NCBIfam" id="TIGR03307">
    <property type="entry name" value="PhnP"/>
    <property type="match status" value="1"/>
</dbReference>
<dbReference type="Proteomes" id="UP000093173">
    <property type="component" value="Unassembled WGS sequence"/>
</dbReference>
<dbReference type="GO" id="GO:0008081">
    <property type="term" value="F:phosphoric diester hydrolase activity"/>
    <property type="evidence" value="ECO:0007669"/>
    <property type="project" value="InterPro"/>
</dbReference>
<evidence type="ECO:0000259" key="1">
    <source>
        <dbReference type="Pfam" id="PF12706"/>
    </source>
</evidence>
<comment type="caution">
    <text evidence="2">The sequence shown here is derived from an EMBL/GenBank/DDBJ whole genome shotgun (WGS) entry which is preliminary data.</text>
</comment>
<proteinExistence type="predicted"/>
<accession>A0A1B9QVR3</accession>
<dbReference type="AlphaFoldDB" id="A0A1B9QVR3"/>
<dbReference type="Gene3D" id="3.60.15.10">
    <property type="entry name" value="Ribonuclease Z/Hydroxyacylglutathione hydrolase-like"/>
    <property type="match status" value="1"/>
</dbReference>
<dbReference type="InterPro" id="IPR036866">
    <property type="entry name" value="RibonucZ/Hydroxyglut_hydro"/>
</dbReference>
<name>A0A1B9QVR3_9VIBR</name>
<sequence>MLTLTLLGTGAVGGVPLYGCECTACAIATEQKERERKPCSAMVEWGDGESKNRLLIDAGIMDLHRRFKSGSYLGFLLTHFHVDHVQGLFHLRWGTGASIPVWCPDDPLGCADLLKHSGCLQFIPEMTHARPVKIEGLRVTPLQMRHSRPTVGYLFEYADQSIAYLTDTDGLPNETLQFLSDRASLDTLVIDCSFPPQHSGSNHGNIDTAKEIQKLLAPKKLVITHIGHDLDDWLIRNEAPDSVIIGYDDMIVL</sequence>
<dbReference type="CDD" id="cd07736">
    <property type="entry name" value="PhnP-like_MBL-fold"/>
    <property type="match status" value="1"/>
</dbReference>
<dbReference type="Pfam" id="PF12706">
    <property type="entry name" value="Lactamase_B_2"/>
    <property type="match status" value="1"/>
</dbReference>